<dbReference type="EMBL" id="LCNO01000004">
    <property type="protein sequence ID" value="KKU58307.1"/>
    <property type="molecule type" value="Genomic_DNA"/>
</dbReference>
<dbReference type="Proteomes" id="UP000034307">
    <property type="component" value="Unassembled WGS sequence"/>
</dbReference>
<dbReference type="Pfam" id="PF18929">
    <property type="entry name" value="DUF5678"/>
    <property type="match status" value="1"/>
</dbReference>
<name>A0A0G1RMI6_9BACT</name>
<gene>
    <name evidence="2" type="ORF">UX80_C0004G0058</name>
</gene>
<evidence type="ECO:0000313" key="2">
    <source>
        <dbReference type="EMBL" id="KKU58307.1"/>
    </source>
</evidence>
<proteinExistence type="predicted"/>
<sequence>MVRKVSSNYDFFVKTSTSKYKGEWLAIADKKIIAHGKKADEVYKAASKKTKSKNISLAKAPNAQMLVLSFRL</sequence>
<evidence type="ECO:0000259" key="1">
    <source>
        <dbReference type="Pfam" id="PF18929"/>
    </source>
</evidence>
<evidence type="ECO:0000313" key="3">
    <source>
        <dbReference type="Proteomes" id="UP000034307"/>
    </source>
</evidence>
<accession>A0A0G1RMI6</accession>
<dbReference type="InterPro" id="IPR043734">
    <property type="entry name" value="DUF5678"/>
</dbReference>
<dbReference type="AlphaFoldDB" id="A0A0G1RMI6"/>
<protein>
    <recommendedName>
        <fullName evidence="1">DUF5678 domain-containing protein</fullName>
    </recommendedName>
</protein>
<comment type="caution">
    <text evidence="2">The sequence shown here is derived from an EMBL/GenBank/DDBJ whole genome shotgun (WGS) entry which is preliminary data.</text>
</comment>
<organism evidence="2 3">
    <name type="scientific">Candidatus Amesbacteria bacterium GW2011_GWA2_47_11b</name>
    <dbReference type="NCBI Taxonomy" id="1618358"/>
    <lineage>
        <taxon>Bacteria</taxon>
        <taxon>Candidatus Amesiibacteriota</taxon>
    </lineage>
</organism>
<feature type="domain" description="DUF5678" evidence="1">
    <location>
        <begin position="18"/>
        <end position="61"/>
    </location>
</feature>
<reference evidence="2 3" key="1">
    <citation type="journal article" date="2015" name="Nature">
        <title>rRNA introns, odd ribosomes, and small enigmatic genomes across a large radiation of phyla.</title>
        <authorList>
            <person name="Brown C.T."/>
            <person name="Hug L.A."/>
            <person name="Thomas B.C."/>
            <person name="Sharon I."/>
            <person name="Castelle C.J."/>
            <person name="Singh A."/>
            <person name="Wilkins M.J."/>
            <person name="Williams K.H."/>
            <person name="Banfield J.F."/>
        </authorList>
    </citation>
    <scope>NUCLEOTIDE SEQUENCE [LARGE SCALE GENOMIC DNA]</scope>
</reference>
<dbReference type="STRING" id="1618358.UX80_C0004G0058"/>